<keyword evidence="2" id="KW-1185">Reference proteome</keyword>
<proteinExistence type="predicted"/>
<evidence type="ECO:0000313" key="1">
    <source>
        <dbReference type="EMBL" id="PWA82667.1"/>
    </source>
</evidence>
<organism evidence="1 2">
    <name type="scientific">Artemisia annua</name>
    <name type="common">Sweet wormwood</name>
    <dbReference type="NCBI Taxonomy" id="35608"/>
    <lineage>
        <taxon>Eukaryota</taxon>
        <taxon>Viridiplantae</taxon>
        <taxon>Streptophyta</taxon>
        <taxon>Embryophyta</taxon>
        <taxon>Tracheophyta</taxon>
        <taxon>Spermatophyta</taxon>
        <taxon>Magnoliopsida</taxon>
        <taxon>eudicotyledons</taxon>
        <taxon>Gunneridae</taxon>
        <taxon>Pentapetalae</taxon>
        <taxon>asterids</taxon>
        <taxon>campanulids</taxon>
        <taxon>Asterales</taxon>
        <taxon>Asteraceae</taxon>
        <taxon>Asteroideae</taxon>
        <taxon>Anthemideae</taxon>
        <taxon>Artemisiinae</taxon>
        <taxon>Artemisia</taxon>
    </lineage>
</organism>
<comment type="caution">
    <text evidence="1">The sequence shown here is derived from an EMBL/GenBank/DDBJ whole genome shotgun (WGS) entry which is preliminary data.</text>
</comment>
<accession>A0A2U1PAB0</accession>
<evidence type="ECO:0000313" key="2">
    <source>
        <dbReference type="Proteomes" id="UP000245207"/>
    </source>
</evidence>
<name>A0A2U1PAB0_ARTAN</name>
<dbReference type="AlphaFoldDB" id="A0A2U1PAB0"/>
<dbReference type="EMBL" id="PKPP01001445">
    <property type="protein sequence ID" value="PWA82667.1"/>
    <property type="molecule type" value="Genomic_DNA"/>
</dbReference>
<protein>
    <submittedName>
        <fullName evidence="1">Uncharacterized protein</fullName>
    </submittedName>
</protein>
<reference evidence="1 2" key="1">
    <citation type="journal article" date="2018" name="Mol. Plant">
        <title>The genome of Artemisia annua provides insight into the evolution of Asteraceae family and artemisinin biosynthesis.</title>
        <authorList>
            <person name="Shen Q."/>
            <person name="Zhang L."/>
            <person name="Liao Z."/>
            <person name="Wang S."/>
            <person name="Yan T."/>
            <person name="Shi P."/>
            <person name="Liu M."/>
            <person name="Fu X."/>
            <person name="Pan Q."/>
            <person name="Wang Y."/>
            <person name="Lv Z."/>
            <person name="Lu X."/>
            <person name="Zhang F."/>
            <person name="Jiang W."/>
            <person name="Ma Y."/>
            <person name="Chen M."/>
            <person name="Hao X."/>
            <person name="Li L."/>
            <person name="Tang Y."/>
            <person name="Lv G."/>
            <person name="Zhou Y."/>
            <person name="Sun X."/>
            <person name="Brodelius P.E."/>
            <person name="Rose J.K.C."/>
            <person name="Tang K."/>
        </authorList>
    </citation>
    <scope>NUCLEOTIDE SEQUENCE [LARGE SCALE GENOMIC DNA]</scope>
    <source>
        <strain evidence="2">cv. Huhao1</strain>
        <tissue evidence="1">Leaf</tissue>
    </source>
</reference>
<sequence length="197" mass="23579">MEDIMVYEYLVMEHKENKRYEKSCTEKMVISENDDEYDNYEVSLTKFQAICDTHKSRRRSEWKKELFLSDPYENFNAIVCNLPTIDTLLQSEPHTTMPICSFKSYEDAKFNIFNIDADLFSWETPLESIFKEFKRLSSIEDDLFTYDLLMSYTKDELLLLWPIIESKGLVWTTIEEKDRKFQIEYMNSNHAITKSND</sequence>
<gene>
    <name evidence="1" type="ORF">CTI12_AA175940</name>
</gene>
<dbReference type="Proteomes" id="UP000245207">
    <property type="component" value="Unassembled WGS sequence"/>
</dbReference>